<feature type="signal peptide" evidence="8">
    <location>
        <begin position="1"/>
        <end position="24"/>
    </location>
</feature>
<dbReference type="PROSITE" id="PS50222">
    <property type="entry name" value="EF_HAND_2"/>
    <property type="match status" value="1"/>
</dbReference>
<dbReference type="InterPro" id="IPR029063">
    <property type="entry name" value="SAM-dependent_MTases_sf"/>
</dbReference>
<dbReference type="Gene3D" id="3.40.50.150">
    <property type="entry name" value="Vaccinia Virus protein VP39"/>
    <property type="match status" value="1"/>
</dbReference>
<dbReference type="InterPro" id="IPR002048">
    <property type="entry name" value="EF_hand_dom"/>
</dbReference>
<dbReference type="InterPro" id="IPR013761">
    <property type="entry name" value="SAM/pointed_sf"/>
</dbReference>
<evidence type="ECO:0000256" key="5">
    <source>
        <dbReference type="ARBA" id="ARBA00022939"/>
    </source>
</evidence>
<accession>E1Z7I0</accession>
<feature type="domain" description="SAM" evidence="9">
    <location>
        <begin position="113"/>
        <end position="181"/>
    </location>
</feature>
<dbReference type="SUPFAM" id="SSF49265">
    <property type="entry name" value="Fibronectin type III"/>
    <property type="match status" value="1"/>
</dbReference>
<comment type="similarity">
    <text evidence="6">Belongs to the class I-like SAM-binding methyltransferase superfamily. Cation-dependent O-methyltransferase family.</text>
</comment>
<dbReference type="PROSITE" id="PS50105">
    <property type="entry name" value="SAM_DOMAIN"/>
    <property type="match status" value="1"/>
</dbReference>
<evidence type="ECO:0000259" key="10">
    <source>
        <dbReference type="PROSITE" id="PS50222"/>
    </source>
</evidence>
<dbReference type="CDD" id="cd00063">
    <property type="entry name" value="FN3"/>
    <property type="match status" value="1"/>
</dbReference>
<name>E1Z7I0_CHLVA</name>
<gene>
    <name evidence="11" type="ORF">CHLNCDRAFT_57034</name>
</gene>
<dbReference type="GO" id="GO:0005509">
    <property type="term" value="F:calcium ion binding"/>
    <property type="evidence" value="ECO:0007669"/>
    <property type="project" value="InterPro"/>
</dbReference>
<dbReference type="Pfam" id="PF07647">
    <property type="entry name" value="SAM_2"/>
    <property type="match status" value="1"/>
</dbReference>
<keyword evidence="2" id="KW-0489">Methyltransferase</keyword>
<dbReference type="eggNOG" id="KOG1663">
    <property type="taxonomic scope" value="Eukaryota"/>
</dbReference>
<reference evidence="11 12" key="1">
    <citation type="journal article" date="2010" name="Plant Cell">
        <title>The Chlorella variabilis NC64A genome reveals adaptation to photosymbiosis, coevolution with viruses, and cryptic sex.</title>
        <authorList>
            <person name="Blanc G."/>
            <person name="Duncan G."/>
            <person name="Agarkova I."/>
            <person name="Borodovsky M."/>
            <person name="Gurnon J."/>
            <person name="Kuo A."/>
            <person name="Lindquist E."/>
            <person name="Lucas S."/>
            <person name="Pangilinan J."/>
            <person name="Polle J."/>
            <person name="Salamov A."/>
            <person name="Terry A."/>
            <person name="Yamada T."/>
            <person name="Dunigan D.D."/>
            <person name="Grigoriev I.V."/>
            <person name="Claverie J.M."/>
            <person name="Van Etten J.L."/>
        </authorList>
    </citation>
    <scope>NUCLEOTIDE SEQUENCE [LARGE SCALE GENOMIC DNA]</scope>
    <source>
        <strain evidence="11 12">NC64A</strain>
    </source>
</reference>
<keyword evidence="8" id="KW-0732">Signal</keyword>
<keyword evidence="3" id="KW-0808">Transferase</keyword>
<feature type="domain" description="EF-hand" evidence="10">
    <location>
        <begin position="32"/>
        <end position="67"/>
    </location>
</feature>
<evidence type="ECO:0000259" key="9">
    <source>
        <dbReference type="PROSITE" id="PS50105"/>
    </source>
</evidence>
<dbReference type="GO" id="GO:0032259">
    <property type="term" value="P:methylation"/>
    <property type="evidence" value="ECO:0007669"/>
    <property type="project" value="UniProtKB-KW"/>
</dbReference>
<evidence type="ECO:0000313" key="11">
    <source>
        <dbReference type="EMBL" id="EFN57924.1"/>
    </source>
</evidence>
<dbReference type="GO" id="GO:0016206">
    <property type="term" value="F:catechol O-methyltransferase activity"/>
    <property type="evidence" value="ECO:0007669"/>
    <property type="project" value="UniProtKB-EC"/>
</dbReference>
<dbReference type="KEGG" id="cvr:CHLNCDRAFT_57034"/>
<dbReference type="InterPro" id="IPR002935">
    <property type="entry name" value="SAM_O-MeTrfase"/>
</dbReference>
<dbReference type="InterPro" id="IPR001660">
    <property type="entry name" value="SAM"/>
</dbReference>
<dbReference type="PANTHER" id="PTHR43836">
    <property type="entry name" value="CATECHOL O-METHYLTRANSFERASE 1-RELATED"/>
    <property type="match status" value="1"/>
</dbReference>
<evidence type="ECO:0000256" key="7">
    <source>
        <dbReference type="SAM" id="MobiDB-lite"/>
    </source>
</evidence>
<evidence type="ECO:0000256" key="4">
    <source>
        <dbReference type="ARBA" id="ARBA00022691"/>
    </source>
</evidence>
<protein>
    <recommendedName>
        <fullName evidence="1">catechol O-methyltransferase</fullName>
        <ecNumber evidence="1">2.1.1.6</ecNumber>
    </recommendedName>
</protein>
<evidence type="ECO:0000256" key="2">
    <source>
        <dbReference type="ARBA" id="ARBA00022603"/>
    </source>
</evidence>
<dbReference type="InterPro" id="IPR036116">
    <property type="entry name" value="FN3_sf"/>
</dbReference>
<evidence type="ECO:0000256" key="8">
    <source>
        <dbReference type="SAM" id="SignalP"/>
    </source>
</evidence>
<dbReference type="Gene3D" id="2.60.40.10">
    <property type="entry name" value="Immunoglobulins"/>
    <property type="match status" value="1"/>
</dbReference>
<dbReference type="RefSeq" id="XP_005850026.1">
    <property type="nucleotide sequence ID" value="XM_005849964.1"/>
</dbReference>
<proteinExistence type="inferred from homology"/>
<keyword evidence="4" id="KW-0949">S-adenosyl-L-methionine</keyword>
<dbReference type="EC" id="2.1.1.6" evidence="1"/>
<dbReference type="InterPro" id="IPR013783">
    <property type="entry name" value="Ig-like_fold"/>
</dbReference>
<dbReference type="Pfam" id="PF01596">
    <property type="entry name" value="Methyltransf_3"/>
    <property type="match status" value="1"/>
</dbReference>
<evidence type="ECO:0000256" key="6">
    <source>
        <dbReference type="ARBA" id="ARBA00023453"/>
    </source>
</evidence>
<evidence type="ECO:0000256" key="3">
    <source>
        <dbReference type="ARBA" id="ARBA00022679"/>
    </source>
</evidence>
<organism evidence="12">
    <name type="scientific">Chlorella variabilis</name>
    <name type="common">Green alga</name>
    <dbReference type="NCBI Taxonomy" id="554065"/>
    <lineage>
        <taxon>Eukaryota</taxon>
        <taxon>Viridiplantae</taxon>
        <taxon>Chlorophyta</taxon>
        <taxon>core chlorophytes</taxon>
        <taxon>Trebouxiophyceae</taxon>
        <taxon>Chlorellales</taxon>
        <taxon>Chlorellaceae</taxon>
        <taxon>Chlorella clade</taxon>
        <taxon>Chlorella</taxon>
    </lineage>
</organism>
<dbReference type="STRING" id="554065.E1Z7I0"/>
<dbReference type="OrthoDB" id="515703at2759"/>
<keyword evidence="12" id="KW-1185">Reference proteome</keyword>
<dbReference type="Proteomes" id="UP000008141">
    <property type="component" value="Unassembled WGS sequence"/>
</dbReference>
<dbReference type="CDD" id="cd09487">
    <property type="entry name" value="SAM_superfamily"/>
    <property type="match status" value="1"/>
</dbReference>
<feature type="region of interest" description="Disordered" evidence="7">
    <location>
        <begin position="408"/>
        <end position="430"/>
    </location>
</feature>
<dbReference type="EMBL" id="GL433838">
    <property type="protein sequence ID" value="EFN57924.1"/>
    <property type="molecule type" value="Genomic_DNA"/>
</dbReference>
<dbReference type="PROSITE" id="PS51682">
    <property type="entry name" value="SAM_OMT_I"/>
    <property type="match status" value="1"/>
</dbReference>
<sequence length="990" mass="102421">MASLPAARAVLAACLLGCVLPLYAKTTHTEAEKARALETLFSSIDVNHDGQLDAAETEQYAAASLDLLQEGWSARDASNAAQALDGPDAGATVSKAELAAHLTALLQACTCCIRDHRVEDWVSHGLNLPQYAAAFRQAAITALDFPFLVSDGGASLQAELGVVSKLHQLQILRGLKRLILGLGELPGAPRQLECAAANRSAVRLSWRAPRVPGHPALHKYALQRQRVVAAAGSAGAAAACAAGLGDGAGSGPRQGGVCVGVERWEAAGEPDDEDSSWVDLPPARGSYRYRLAAWSAFGRSEYAVSGAACEVRAVHQRPPPSAPLPPAEVQALLAAVAATGSLSAGRTGGAAPGGAAGAGVWSWSAASSAAVVALTILLKASQLKAGGLLLALWRSLTARVRRPAAGAAAGAADGAEQQQEQQQEGGRDAAWAGMPRARSSQALLAALGSGAAAADEQQQRVGVASGGSMLRSYSSTQLLGEQGGQLGSMGVEAAGWDAAAEAGEMDDAAAEQLQLAIQRGTRCAHPGCHRRFDRLRDMRRKLEASGGCVMGGLPSRAGCLPSAATAAACHPWLTGLLLGSHPSETTAACRHFSWVQSHYCCLCQYMYCLQHTRISPHGPRGGCGLESQCICHACFAELAPAQQAACERNNRLPSRRLAAAALLAAAAAWPAASPPARADAGSAPDAGSFYARWPYVQPGDILPYLRATAAAGDVDSVLAGIDRFAGYYPMYRSVFAASQSEAGVPDVDSVADAGCGSRWCGPEKGAILERLVARQRPALALELGTFMGYGCARIARQLPPGGRLVSIEAREEQAAVAREVLRLAGLPVGEGPEARVQVVSGLSGDVLPRLRELAGLHVGQAAGLVFLDHCKPCYLPDLVCMEELGLVGPGTMVVADNVMVPGTPDYLEHVGAGTGLLGLSALTPEAVSSSSGGGSGGGIGTDGADGTERYCTYRTELLATMFEMEQRWKPDWQPQRDAMSVSICLPGTPA</sequence>
<dbReference type="GO" id="GO:0006584">
    <property type="term" value="P:catecholamine metabolic process"/>
    <property type="evidence" value="ECO:0007669"/>
    <property type="project" value="UniProtKB-KW"/>
</dbReference>
<dbReference type="AlphaFoldDB" id="E1Z7I0"/>
<dbReference type="InterPro" id="IPR003961">
    <property type="entry name" value="FN3_dom"/>
</dbReference>
<dbReference type="InParanoid" id="E1Z7I0"/>
<keyword evidence="5" id="KW-0128">Catecholamine metabolism</keyword>
<dbReference type="SUPFAM" id="SSF53335">
    <property type="entry name" value="S-adenosyl-L-methionine-dependent methyltransferases"/>
    <property type="match status" value="1"/>
</dbReference>
<evidence type="ECO:0000256" key="1">
    <source>
        <dbReference type="ARBA" id="ARBA00012880"/>
    </source>
</evidence>
<dbReference type="GeneID" id="17357587"/>
<evidence type="ECO:0000313" key="12">
    <source>
        <dbReference type="Proteomes" id="UP000008141"/>
    </source>
</evidence>
<dbReference type="PANTHER" id="PTHR43836:SF2">
    <property type="entry name" value="CATECHOL O-METHYLTRANSFERASE 1-RELATED"/>
    <property type="match status" value="1"/>
</dbReference>
<dbReference type="Gene3D" id="1.10.150.50">
    <property type="entry name" value="Transcription Factor, Ets-1"/>
    <property type="match status" value="1"/>
</dbReference>
<feature type="chain" id="PRO_5003155919" description="catechol O-methyltransferase" evidence="8">
    <location>
        <begin position="25"/>
        <end position="990"/>
    </location>
</feature>